<proteinExistence type="inferred from homology"/>
<dbReference type="AlphaFoldDB" id="A0A4S5BHJ0"/>
<dbReference type="Pfam" id="PF26304">
    <property type="entry name" value="FliMN_C_rel"/>
    <property type="match status" value="1"/>
</dbReference>
<reference evidence="4 5" key="1">
    <citation type="submission" date="2019-04" db="EMBL/GenBank/DDBJ databases">
        <title>Lampropedia sp YIM MLB12 draf genome.</title>
        <authorList>
            <person name="Wang Y.-X."/>
        </authorList>
    </citation>
    <scope>NUCLEOTIDE SEQUENCE [LARGE SCALE GENOMIC DNA]</scope>
    <source>
        <strain evidence="4 5">YIM MLB12</strain>
    </source>
</reference>
<dbReference type="GO" id="GO:0050918">
    <property type="term" value="P:positive chemotaxis"/>
    <property type="evidence" value="ECO:0007669"/>
    <property type="project" value="TreeGrafter"/>
</dbReference>
<dbReference type="InterPro" id="IPR001543">
    <property type="entry name" value="FliN-like_C"/>
</dbReference>
<evidence type="ECO:0000313" key="4">
    <source>
        <dbReference type="EMBL" id="THJ31549.1"/>
    </source>
</evidence>
<dbReference type="InterPro" id="IPR013385">
    <property type="entry name" value="T3SS_SpaO/YscQ/SpaO"/>
</dbReference>
<accession>A0A4S5BHJ0</accession>
<dbReference type="PRINTS" id="PR00956">
    <property type="entry name" value="FLGMOTORFLIN"/>
</dbReference>
<evidence type="ECO:0000259" key="2">
    <source>
        <dbReference type="Pfam" id="PF01052"/>
    </source>
</evidence>
<dbReference type="GO" id="GO:0030254">
    <property type="term" value="P:protein secretion by the type III secretion system"/>
    <property type="evidence" value="ECO:0007669"/>
    <property type="project" value="InterPro"/>
</dbReference>
<dbReference type="Gene3D" id="2.30.330.10">
    <property type="entry name" value="SpoA-like"/>
    <property type="match status" value="1"/>
</dbReference>
<dbReference type="GO" id="GO:0003774">
    <property type="term" value="F:cytoskeletal motor activity"/>
    <property type="evidence" value="ECO:0007669"/>
    <property type="project" value="InterPro"/>
</dbReference>
<dbReference type="GO" id="GO:0071978">
    <property type="term" value="P:bacterial-type flagellum-dependent swarming motility"/>
    <property type="evidence" value="ECO:0007669"/>
    <property type="project" value="TreeGrafter"/>
</dbReference>
<dbReference type="NCBIfam" id="TIGR02551">
    <property type="entry name" value="SpaO_YscQ"/>
    <property type="match status" value="1"/>
</dbReference>
<dbReference type="Pfam" id="PF01052">
    <property type="entry name" value="FliMN_C"/>
    <property type="match status" value="1"/>
</dbReference>
<keyword evidence="5" id="KW-1185">Reference proteome</keyword>
<dbReference type="PANTHER" id="PTHR30034">
    <property type="entry name" value="FLAGELLAR MOTOR SWITCH PROTEIN FLIM"/>
    <property type="match status" value="1"/>
</dbReference>
<dbReference type="PANTHER" id="PTHR30034:SF6">
    <property type="entry name" value="YOP PROTEINS TRANSLOCATION PROTEIN Q"/>
    <property type="match status" value="1"/>
</dbReference>
<dbReference type="EMBL" id="SSWX01000022">
    <property type="protein sequence ID" value="THJ31549.1"/>
    <property type="molecule type" value="Genomic_DNA"/>
</dbReference>
<comment type="similarity">
    <text evidence="1">Belongs to the FliN/MopA/SpaO family.</text>
</comment>
<sequence>MTQKTRVLLRAERMRRFDMPLMTPISMRSLSANEAQAYTLIAQRAQHMPLRIFECDWLVAIVPVEPWPQALADAWVLHFEWSGGRFVLSLPNDALAEFLAAAQLYDPAQALPDALAELLLEAVFAEVFDALRPLGRGVPQLLQAQRSDAQPGFAGSHALALHIKSVGSSNVLALHLQADAMGLLVVAGAVAKRAPMRQGLREDMPLPLRVMIGRSDLPQRDVAALAVGDVLLLQDCRLDPLQQLWLAATPSHGVLVKLAVSQHPHPDAVSPDLANAEHAVHAPLRLLVVQAWSSLMTDASEITAAPMSADGPLTSLEDLPVQLSFDVGELSMTLAQLRQLAPGQVLDFARPLGAVVNVRANGVLLAQGDLVSIDGRLGVSLQQVFLDTAQPGDQA</sequence>
<dbReference type="InterPro" id="IPR036429">
    <property type="entry name" value="SpoA-like_sf"/>
</dbReference>
<name>A0A4S5BHJ0_9BURK</name>
<gene>
    <name evidence="4" type="ORF">E8K88_14640</name>
</gene>
<comment type="caution">
    <text evidence="4">The sequence shown here is derived from an EMBL/GenBank/DDBJ whole genome shotgun (WGS) entry which is preliminary data.</text>
</comment>
<feature type="domain" description="Flagellar motor switch protein FliN-like C-terminal" evidence="2">
    <location>
        <begin position="315"/>
        <end position="384"/>
    </location>
</feature>
<dbReference type="InterPro" id="IPR058805">
    <property type="entry name" value="SpaO_FliMN_C_rel"/>
</dbReference>
<evidence type="ECO:0000256" key="1">
    <source>
        <dbReference type="ARBA" id="ARBA00009226"/>
    </source>
</evidence>
<dbReference type="InterPro" id="IPR001172">
    <property type="entry name" value="FliN_T3SS_HrcQb"/>
</dbReference>
<protein>
    <submittedName>
        <fullName evidence="4">YscQ/HrcQ family type III secretion apparatus protein</fullName>
    </submittedName>
</protein>
<organism evidence="4 5">
    <name type="scientific">Lampropedia aestuarii</name>
    <dbReference type="NCBI Taxonomy" id="2562762"/>
    <lineage>
        <taxon>Bacteria</taxon>
        <taxon>Pseudomonadati</taxon>
        <taxon>Pseudomonadota</taxon>
        <taxon>Betaproteobacteria</taxon>
        <taxon>Burkholderiales</taxon>
        <taxon>Comamonadaceae</taxon>
        <taxon>Lampropedia</taxon>
    </lineage>
</organism>
<evidence type="ECO:0000259" key="3">
    <source>
        <dbReference type="Pfam" id="PF26304"/>
    </source>
</evidence>
<dbReference type="GO" id="GO:0009425">
    <property type="term" value="C:bacterial-type flagellum basal body"/>
    <property type="evidence" value="ECO:0007669"/>
    <property type="project" value="InterPro"/>
</dbReference>
<dbReference type="OrthoDB" id="8903804at2"/>
<feature type="domain" description="SpaO FliM/N C-terminal related" evidence="3">
    <location>
        <begin position="202"/>
        <end position="235"/>
    </location>
</feature>
<dbReference type="Proteomes" id="UP000306236">
    <property type="component" value="Unassembled WGS sequence"/>
</dbReference>
<dbReference type="SUPFAM" id="SSF101801">
    <property type="entry name" value="Surface presentation of antigens (SPOA)"/>
    <property type="match status" value="1"/>
</dbReference>
<evidence type="ECO:0000313" key="5">
    <source>
        <dbReference type="Proteomes" id="UP000306236"/>
    </source>
</evidence>